<evidence type="ECO:0000256" key="2">
    <source>
        <dbReference type="ARBA" id="ARBA00005198"/>
    </source>
</evidence>
<keyword evidence="18" id="KW-1185">Reference proteome</keyword>
<dbReference type="PANTHER" id="PTHR43884">
    <property type="entry name" value="ACYL-COA DEHYDROGENASE"/>
    <property type="match status" value="1"/>
</dbReference>
<dbReference type="InterPro" id="IPR009075">
    <property type="entry name" value="AcylCo_DH/oxidase_C"/>
</dbReference>
<dbReference type="PROSITE" id="PS00072">
    <property type="entry name" value="ACYL_COA_DH_1"/>
    <property type="match status" value="1"/>
</dbReference>
<comment type="function">
    <text evidence="10">Short-chain specific acyl-CoA dehydrogenase is one of the acyl-CoA dehydrogenases that catalyze the first step of mitochondrial fatty acid beta-oxidation, an aerobic process breaking down fatty acids into acetyl-CoA and allowing the production of energy from fats. The first step of fatty acid beta-oxidation consists in the removal of one hydrogen from C-2 and C-3 of the straight-chain fatty acyl-CoA thioester, resulting in the formation of trans-2-enoyl-CoA. Among the different mitochondrial acyl-CoA dehydrogenases, short-chain specific acyl-CoA dehydrogenase acts specifically on acyl-CoAs with saturated 4 to 6 carbons long primary chains.</text>
</comment>
<dbReference type="InterPro" id="IPR006089">
    <property type="entry name" value="Acyl-CoA_DH_CS"/>
</dbReference>
<dbReference type="RefSeq" id="XP_030374439.1">
    <property type="nucleotide sequence ID" value="XM_030518579.1"/>
</dbReference>
<evidence type="ECO:0000256" key="5">
    <source>
        <dbReference type="ARBA" id="ARBA00022630"/>
    </source>
</evidence>
<dbReference type="Pfam" id="PF02770">
    <property type="entry name" value="Acyl-CoA_dh_M"/>
    <property type="match status" value="1"/>
</dbReference>
<dbReference type="Pfam" id="PF02771">
    <property type="entry name" value="Acyl-CoA_dh_N"/>
    <property type="match status" value="1"/>
</dbReference>
<evidence type="ECO:0000256" key="11">
    <source>
        <dbReference type="ARBA" id="ARBA00048499"/>
    </source>
</evidence>
<dbReference type="OrthoDB" id="10254877at2759"/>
<dbReference type="Gene3D" id="1.20.140.10">
    <property type="entry name" value="Butyryl-CoA Dehydrogenase, subunit A, domain 3"/>
    <property type="match status" value="1"/>
</dbReference>
<dbReference type="Pfam" id="PF00441">
    <property type="entry name" value="Acyl-CoA_dh_1"/>
    <property type="match status" value="1"/>
</dbReference>
<comment type="pathway">
    <text evidence="2">Lipid metabolism; mitochondrial fatty acid beta-oxidation.</text>
</comment>
<dbReference type="InterPro" id="IPR009100">
    <property type="entry name" value="AcylCoA_DH/oxidase_NM_dom_sf"/>
</dbReference>
<dbReference type="InterPro" id="IPR046373">
    <property type="entry name" value="Acyl-CoA_Oxase/DH_mid-dom_sf"/>
</dbReference>
<comment type="catalytic activity">
    <reaction evidence="11">
        <text>pentanoyl-CoA + oxidized [electron-transfer flavoprotein] + H(+) = (2E)-pentenoyl-CoA + reduced [electron-transfer flavoprotein]</text>
        <dbReference type="Rhea" id="RHEA:43456"/>
        <dbReference type="Rhea" id="RHEA-COMP:10685"/>
        <dbReference type="Rhea" id="RHEA-COMP:10686"/>
        <dbReference type="ChEBI" id="CHEBI:15378"/>
        <dbReference type="ChEBI" id="CHEBI:57389"/>
        <dbReference type="ChEBI" id="CHEBI:57692"/>
        <dbReference type="ChEBI" id="CHEBI:58307"/>
        <dbReference type="ChEBI" id="CHEBI:86160"/>
    </reaction>
    <physiologicalReaction direction="left-to-right" evidence="11">
        <dbReference type="Rhea" id="RHEA:43457"/>
    </physiologicalReaction>
</comment>
<dbReference type="FunFam" id="2.40.110.10:FF:000001">
    <property type="entry name" value="Acyl-CoA dehydrogenase, mitochondrial"/>
    <property type="match status" value="1"/>
</dbReference>
<comment type="similarity">
    <text evidence="3 14">Belongs to the acyl-CoA dehydrogenase family.</text>
</comment>
<evidence type="ECO:0000256" key="6">
    <source>
        <dbReference type="ARBA" id="ARBA00022827"/>
    </source>
</evidence>
<evidence type="ECO:0000256" key="8">
    <source>
        <dbReference type="ARBA" id="ARBA00031895"/>
    </source>
</evidence>
<dbReference type="GO" id="GO:0016937">
    <property type="term" value="F:short-chain fatty acyl-CoA dehydrogenase activity"/>
    <property type="evidence" value="ECO:0007669"/>
    <property type="project" value="UniProtKB-EC"/>
</dbReference>
<dbReference type="GO" id="GO:0050660">
    <property type="term" value="F:flavin adenine dinucleotide binding"/>
    <property type="evidence" value="ECO:0007669"/>
    <property type="project" value="InterPro"/>
</dbReference>
<dbReference type="SUPFAM" id="SSF56645">
    <property type="entry name" value="Acyl-CoA dehydrogenase NM domain-like"/>
    <property type="match status" value="1"/>
</dbReference>
<dbReference type="InterPro" id="IPR006091">
    <property type="entry name" value="Acyl-CoA_Oxase/DH_mid-dom"/>
</dbReference>
<name>A0A6J2TEK6_DROLE</name>
<reference evidence="19" key="1">
    <citation type="submission" date="2025-08" db="UniProtKB">
        <authorList>
            <consortium name="RefSeq"/>
        </authorList>
    </citation>
    <scope>IDENTIFICATION</scope>
    <source>
        <strain evidence="19">11010-0011.00</strain>
        <tissue evidence="19">Whole body</tissue>
    </source>
</reference>
<comment type="catalytic activity">
    <reaction evidence="12">
        <text>hexanoyl-CoA + oxidized [electron-transfer flavoprotein] + H(+) = (2E)-hexenoyl-CoA + reduced [electron-transfer flavoprotein]</text>
        <dbReference type="Rhea" id="RHEA:43464"/>
        <dbReference type="Rhea" id="RHEA-COMP:10685"/>
        <dbReference type="Rhea" id="RHEA-COMP:10686"/>
        <dbReference type="ChEBI" id="CHEBI:15378"/>
        <dbReference type="ChEBI" id="CHEBI:57692"/>
        <dbReference type="ChEBI" id="CHEBI:58307"/>
        <dbReference type="ChEBI" id="CHEBI:62077"/>
        <dbReference type="ChEBI" id="CHEBI:62620"/>
    </reaction>
    <physiologicalReaction direction="left-to-right" evidence="12">
        <dbReference type="Rhea" id="RHEA:43465"/>
    </physiologicalReaction>
</comment>
<gene>
    <name evidence="19" type="primary">LOC115624007</name>
</gene>
<dbReference type="PANTHER" id="PTHR43884:SF12">
    <property type="entry name" value="ISOVALERYL-COA DEHYDROGENASE, MITOCHONDRIAL-RELATED"/>
    <property type="match status" value="1"/>
</dbReference>
<evidence type="ECO:0000256" key="9">
    <source>
        <dbReference type="ARBA" id="ARBA00044204"/>
    </source>
</evidence>
<dbReference type="FunFam" id="1.10.540.10:FF:000002">
    <property type="entry name" value="Acyl-CoA dehydrogenase FadE19"/>
    <property type="match status" value="1"/>
</dbReference>
<feature type="domain" description="Acyl-CoA oxidase/dehydrogenase middle" evidence="16">
    <location>
        <begin position="151"/>
        <end position="247"/>
    </location>
</feature>
<dbReference type="InterPro" id="IPR037069">
    <property type="entry name" value="AcylCoA_DH/ox_N_sf"/>
</dbReference>
<dbReference type="Proteomes" id="UP000504634">
    <property type="component" value="Unplaced"/>
</dbReference>
<proteinExistence type="inferred from homology"/>
<evidence type="ECO:0000256" key="10">
    <source>
        <dbReference type="ARBA" id="ARBA00045387"/>
    </source>
</evidence>
<evidence type="ECO:0000256" key="14">
    <source>
        <dbReference type="RuleBase" id="RU362125"/>
    </source>
</evidence>
<evidence type="ECO:0000256" key="12">
    <source>
        <dbReference type="ARBA" id="ARBA00049192"/>
    </source>
</evidence>
<evidence type="ECO:0000313" key="18">
    <source>
        <dbReference type="Proteomes" id="UP000504634"/>
    </source>
</evidence>
<protein>
    <recommendedName>
        <fullName evidence="9">Short-chain specific acyl-CoA dehydrogenase, mitochondrial</fullName>
        <ecNumber evidence="4">1.3.8.1</ecNumber>
    </recommendedName>
    <alternativeName>
        <fullName evidence="8">Butyryl-CoA dehydrogenase</fullName>
    </alternativeName>
</protein>
<evidence type="ECO:0000256" key="4">
    <source>
        <dbReference type="ARBA" id="ARBA00012046"/>
    </source>
</evidence>
<dbReference type="AlphaFoldDB" id="A0A6J2TEK6"/>
<dbReference type="GO" id="GO:0046359">
    <property type="term" value="P:butyrate catabolic process"/>
    <property type="evidence" value="ECO:0007669"/>
    <property type="project" value="TreeGrafter"/>
</dbReference>
<evidence type="ECO:0000259" key="16">
    <source>
        <dbReference type="Pfam" id="PF02770"/>
    </source>
</evidence>
<dbReference type="Gene3D" id="2.40.110.10">
    <property type="entry name" value="Butyryl-CoA Dehydrogenase, subunit A, domain 2"/>
    <property type="match status" value="1"/>
</dbReference>
<feature type="domain" description="Acyl-CoA dehydrogenase/oxidase N-terminal" evidence="17">
    <location>
        <begin position="36"/>
        <end position="146"/>
    </location>
</feature>
<evidence type="ECO:0000256" key="7">
    <source>
        <dbReference type="ARBA" id="ARBA00023002"/>
    </source>
</evidence>
<sequence length="414" mass="44477">MRQLLRCTLALAGQRAPMALSGQGRRGIACLSALPEHYQMLQKTCREFANTELLPYAGQRDRDRCFPPELPRRLGELGLLSVTVKEQYGGAGLGYLAYAIAMEEIARGDAALAILMAVNNLYLGAVQLHGTEAQKEEFLVPYTQGEKIAFYALSEPGNGSDAGGASTTAVAAADGSGYLLNGTKAWISNSKVASGGLIFATIDKSLKNKGITAFLTRKDVPGLSVGKRESKMGMRASSTCQLVLEDVHVPRHQVLGSPGGGFKVAMQSLDCGRIGIAGQATGIAQAALELAVDYAQKRQAFGQPLGKLQMVQQKLADMALRVEASRLLSWRAGWLKDNGLPMTKEASMAKLYASEAATFCAHQCIQILGGMGYVTDMPAELYYRNARVTEIYEGTSEIQRIVIASAIIREYANQ</sequence>
<dbReference type="SUPFAM" id="SSF47203">
    <property type="entry name" value="Acyl-CoA dehydrogenase C-terminal domain-like"/>
    <property type="match status" value="1"/>
</dbReference>
<feature type="domain" description="Acyl-CoA dehydrogenase/oxidase C-terminal" evidence="15">
    <location>
        <begin position="259"/>
        <end position="407"/>
    </location>
</feature>
<evidence type="ECO:0000313" key="19">
    <source>
        <dbReference type="RefSeq" id="XP_030374439.1"/>
    </source>
</evidence>
<dbReference type="GeneID" id="115624007"/>
<dbReference type="InterPro" id="IPR036250">
    <property type="entry name" value="AcylCo_DH-like_C"/>
</dbReference>
<comment type="catalytic activity">
    <reaction evidence="13">
        <text>butanoyl-CoA + oxidized [electron-transfer flavoprotein] + H(+) = (2E)-butenoyl-CoA + reduced [electron-transfer flavoprotein]</text>
        <dbReference type="Rhea" id="RHEA:24004"/>
        <dbReference type="Rhea" id="RHEA-COMP:10685"/>
        <dbReference type="Rhea" id="RHEA-COMP:10686"/>
        <dbReference type="ChEBI" id="CHEBI:15378"/>
        <dbReference type="ChEBI" id="CHEBI:57332"/>
        <dbReference type="ChEBI" id="CHEBI:57371"/>
        <dbReference type="ChEBI" id="CHEBI:57692"/>
        <dbReference type="ChEBI" id="CHEBI:58307"/>
        <dbReference type="EC" id="1.3.8.1"/>
    </reaction>
    <physiologicalReaction direction="left-to-right" evidence="13">
        <dbReference type="Rhea" id="RHEA:24005"/>
    </physiologicalReaction>
</comment>
<organism evidence="18 19">
    <name type="scientific">Drosophila lebanonensis</name>
    <name type="common">Fruit fly</name>
    <name type="synonym">Scaptodrosophila lebanonensis</name>
    <dbReference type="NCBI Taxonomy" id="7225"/>
    <lineage>
        <taxon>Eukaryota</taxon>
        <taxon>Metazoa</taxon>
        <taxon>Ecdysozoa</taxon>
        <taxon>Arthropoda</taxon>
        <taxon>Hexapoda</taxon>
        <taxon>Insecta</taxon>
        <taxon>Pterygota</taxon>
        <taxon>Neoptera</taxon>
        <taxon>Endopterygota</taxon>
        <taxon>Diptera</taxon>
        <taxon>Brachycera</taxon>
        <taxon>Muscomorpha</taxon>
        <taxon>Ephydroidea</taxon>
        <taxon>Drosophilidae</taxon>
        <taxon>Scaptodrosophila</taxon>
    </lineage>
</organism>
<accession>A0A6J2TEK6</accession>
<dbReference type="EC" id="1.3.8.1" evidence="4"/>
<dbReference type="FunFam" id="1.20.140.10:FF:000004">
    <property type="entry name" value="Acyl-CoA dehydrogenase FadE25"/>
    <property type="match status" value="1"/>
</dbReference>
<evidence type="ECO:0000256" key="13">
    <source>
        <dbReference type="ARBA" id="ARBA00050758"/>
    </source>
</evidence>
<dbReference type="Gene3D" id="1.10.540.10">
    <property type="entry name" value="Acyl-CoA dehydrogenase/oxidase, N-terminal domain"/>
    <property type="match status" value="1"/>
</dbReference>
<evidence type="ECO:0000259" key="15">
    <source>
        <dbReference type="Pfam" id="PF00441"/>
    </source>
</evidence>
<keyword evidence="7 14" id="KW-0560">Oxidoreductase</keyword>
<dbReference type="InterPro" id="IPR013786">
    <property type="entry name" value="AcylCoA_DH/ox_N"/>
</dbReference>
<keyword evidence="6 14" id="KW-0274">FAD</keyword>
<dbReference type="GO" id="GO:0033539">
    <property type="term" value="P:fatty acid beta-oxidation using acyl-CoA dehydrogenase"/>
    <property type="evidence" value="ECO:0007669"/>
    <property type="project" value="TreeGrafter"/>
</dbReference>
<evidence type="ECO:0000256" key="3">
    <source>
        <dbReference type="ARBA" id="ARBA00009347"/>
    </source>
</evidence>
<dbReference type="PIRSF" id="PIRSF016578">
    <property type="entry name" value="HsaA"/>
    <property type="match status" value="1"/>
</dbReference>
<comment type="cofactor">
    <cofactor evidence="1 14">
        <name>FAD</name>
        <dbReference type="ChEBI" id="CHEBI:57692"/>
    </cofactor>
</comment>
<evidence type="ECO:0000256" key="1">
    <source>
        <dbReference type="ARBA" id="ARBA00001974"/>
    </source>
</evidence>
<evidence type="ECO:0000259" key="17">
    <source>
        <dbReference type="Pfam" id="PF02771"/>
    </source>
</evidence>
<dbReference type="GO" id="GO:0005739">
    <property type="term" value="C:mitochondrion"/>
    <property type="evidence" value="ECO:0007669"/>
    <property type="project" value="TreeGrafter"/>
</dbReference>
<keyword evidence="5 14" id="KW-0285">Flavoprotein</keyword>